<keyword evidence="3" id="KW-0539">Nucleus</keyword>
<dbReference type="OrthoDB" id="198735at2759"/>
<dbReference type="CTD" id="20212742"/>
<evidence type="ECO:0000256" key="13">
    <source>
        <dbReference type="SAM" id="MobiDB-lite"/>
    </source>
</evidence>
<feature type="domain" description="Pirin N-terminal" evidence="14">
    <location>
        <begin position="20"/>
        <end position="115"/>
    </location>
</feature>
<dbReference type="GeneID" id="20212742"/>
<dbReference type="InterPro" id="IPR008778">
    <property type="entry name" value="Pirin_C_dom"/>
</dbReference>
<comment type="similarity">
    <text evidence="2 12">Belongs to the pirin family.</text>
</comment>
<dbReference type="eggNOG" id="ENOG502QQ5A">
    <property type="taxonomic scope" value="Eukaryota"/>
</dbReference>
<dbReference type="AlphaFoldDB" id="T1FV96"/>
<feature type="domain" description="Pirin C-terminal" evidence="15">
    <location>
        <begin position="146"/>
        <end position="227"/>
    </location>
</feature>
<dbReference type="Pfam" id="PF02678">
    <property type="entry name" value="Pirin"/>
    <property type="match status" value="1"/>
</dbReference>
<dbReference type="KEGG" id="hro:HELRODRAFT_193693"/>
<dbReference type="FunFam" id="2.60.120.10:FF:000055">
    <property type="entry name" value="pirin"/>
    <property type="match status" value="1"/>
</dbReference>
<dbReference type="SUPFAM" id="SSF51182">
    <property type="entry name" value="RmlC-like cupins"/>
    <property type="match status" value="1"/>
</dbReference>
<dbReference type="Proteomes" id="UP000015101">
    <property type="component" value="Unassembled WGS sequence"/>
</dbReference>
<dbReference type="OMA" id="TPWHPHR"/>
<feature type="binding site" evidence="11">
    <location>
        <position position="100"/>
    </location>
    <ligand>
        <name>Fe cation</name>
        <dbReference type="ChEBI" id="CHEBI:24875"/>
    </ligand>
</feature>
<feature type="binding site" evidence="11">
    <location>
        <position position="54"/>
    </location>
    <ligand>
        <name>Fe cation</name>
        <dbReference type="ChEBI" id="CHEBI:24875"/>
    </ligand>
</feature>
<keyword evidence="18" id="KW-1185">Reference proteome</keyword>
<dbReference type="PANTHER" id="PTHR13903">
    <property type="entry name" value="PIRIN-RELATED"/>
    <property type="match status" value="1"/>
</dbReference>
<comment type="subunit">
    <text evidence="7">May interact with NF1/CTF1. Interacts with BCL3. Identified in a complex comprised of PIR, BLC3, NFKB1 and target DNA.</text>
</comment>
<evidence type="ECO:0000256" key="11">
    <source>
        <dbReference type="PIRSR" id="PIRSR006232-1"/>
    </source>
</evidence>
<evidence type="ECO:0000256" key="3">
    <source>
        <dbReference type="ARBA" id="ARBA00023242"/>
    </source>
</evidence>
<keyword evidence="11" id="KW-0479">Metal-binding</keyword>
<evidence type="ECO:0000259" key="15">
    <source>
        <dbReference type="Pfam" id="PF05726"/>
    </source>
</evidence>
<comment type="cofactor">
    <cofactor evidence="11">
        <name>Fe cation</name>
        <dbReference type="ChEBI" id="CHEBI:24875"/>
    </cofactor>
    <text evidence="11">Binds 1 Fe cation per subunit.</text>
</comment>
<dbReference type="InParanoid" id="T1FV96"/>
<dbReference type="HOGENOM" id="CLU_045717_5_2_1"/>
<feature type="region of interest" description="Disordered" evidence="13">
    <location>
        <begin position="240"/>
        <end position="279"/>
    </location>
</feature>
<comment type="catalytic activity">
    <reaction evidence="4">
        <text>quercetin + O2 = 2-(3,4-dihydroxybenzoyloxy)-4,6-dihydroxybenzoate + CO</text>
        <dbReference type="Rhea" id="RHEA:15381"/>
        <dbReference type="ChEBI" id="CHEBI:15379"/>
        <dbReference type="ChEBI" id="CHEBI:17245"/>
        <dbReference type="ChEBI" id="CHEBI:57628"/>
        <dbReference type="ChEBI" id="CHEBI:57694"/>
        <dbReference type="EC" id="1.13.11.24"/>
    </reaction>
</comment>
<reference evidence="16 18" key="2">
    <citation type="journal article" date="2013" name="Nature">
        <title>Insights into bilaterian evolution from three spiralian genomes.</title>
        <authorList>
            <person name="Simakov O."/>
            <person name="Marletaz F."/>
            <person name="Cho S.J."/>
            <person name="Edsinger-Gonzales E."/>
            <person name="Havlak P."/>
            <person name="Hellsten U."/>
            <person name="Kuo D.H."/>
            <person name="Larsson T."/>
            <person name="Lv J."/>
            <person name="Arendt D."/>
            <person name="Savage R."/>
            <person name="Osoegawa K."/>
            <person name="de Jong P."/>
            <person name="Grimwood J."/>
            <person name="Chapman J.A."/>
            <person name="Shapiro H."/>
            <person name="Aerts A."/>
            <person name="Otillar R.P."/>
            <person name="Terry A.Y."/>
            <person name="Boore J.L."/>
            <person name="Grigoriev I.V."/>
            <person name="Lindberg D.R."/>
            <person name="Seaver E.C."/>
            <person name="Weisblat D.A."/>
            <person name="Putnam N.H."/>
            <person name="Rokhsar D.S."/>
        </authorList>
    </citation>
    <scope>NUCLEOTIDE SEQUENCE</scope>
</reference>
<dbReference type="STRING" id="6412.T1FV96"/>
<feature type="binding site" evidence="11">
    <location>
        <position position="98"/>
    </location>
    <ligand>
        <name>Fe cation</name>
        <dbReference type="ChEBI" id="CHEBI:24875"/>
    </ligand>
</feature>
<evidence type="ECO:0000256" key="7">
    <source>
        <dbReference type="ARBA" id="ARBA00064668"/>
    </source>
</evidence>
<dbReference type="EMBL" id="KB097552">
    <property type="protein sequence ID" value="ESN94993.1"/>
    <property type="molecule type" value="Genomic_DNA"/>
</dbReference>
<proteinExistence type="inferred from homology"/>
<dbReference type="InterPro" id="IPR012093">
    <property type="entry name" value="Pirin"/>
</dbReference>
<comment type="pathway">
    <text evidence="6">Flavonoid metabolism; quercetin degradation.</text>
</comment>
<dbReference type="Pfam" id="PF05726">
    <property type="entry name" value="Pirin_C"/>
    <property type="match status" value="1"/>
</dbReference>
<dbReference type="EMBL" id="AMQM01007009">
    <property type="status" value="NOT_ANNOTATED_CDS"/>
    <property type="molecule type" value="Genomic_DNA"/>
</dbReference>
<accession>T1FV96</accession>
<dbReference type="EMBL" id="AMQM01007008">
    <property type="status" value="NOT_ANNOTATED_CDS"/>
    <property type="molecule type" value="Genomic_DNA"/>
</dbReference>
<comment type="function">
    <text evidence="5">Transcriptional coregulator of NF-kappa-B which facilitates binding of NF-kappa-B proteins to target kappa-B genes in a redox-state-dependent manner. May be required for efficient terminal myeloid maturation of hematopoietic cells. Has quercetin 2,3-dioxygenase activity (in vitro).</text>
</comment>
<organism evidence="17 18">
    <name type="scientific">Helobdella robusta</name>
    <name type="common">Californian leech</name>
    <dbReference type="NCBI Taxonomy" id="6412"/>
    <lineage>
        <taxon>Eukaryota</taxon>
        <taxon>Metazoa</taxon>
        <taxon>Spiralia</taxon>
        <taxon>Lophotrochozoa</taxon>
        <taxon>Annelida</taxon>
        <taxon>Clitellata</taxon>
        <taxon>Hirudinea</taxon>
        <taxon>Rhynchobdellida</taxon>
        <taxon>Glossiphoniidae</taxon>
        <taxon>Helobdella</taxon>
    </lineage>
</organism>
<evidence type="ECO:0000256" key="6">
    <source>
        <dbReference type="ARBA" id="ARBA00060642"/>
    </source>
</evidence>
<sequence>MMKRVVKKVLSHWENEGVGARVRRSIGRPELKNLDPFLLLDELSGRPPAGFPDHPHRGFETVSYLLSGNIRHEDFMGNKGDLGAGDVQWMTAGRGVVHSEMLHGDEVTHGLQLWVNLSKKDKMIAPSYQELPAEKIPTAAKDGVKVKVIAGESLEAKGEDVVEEFHTAVLSEDEELLVVFNKSDAPCHFVLISGQPIREPVFQRGPFVMNSQEEVEQAFSDYRSCSNGFESAKTWREIKRRELGKGRKRNGGGGDGGGDDDDDDKKGMTSSLRHHHHHR</sequence>
<reference evidence="18" key="1">
    <citation type="submission" date="2012-12" db="EMBL/GenBank/DDBJ databases">
        <authorList>
            <person name="Hellsten U."/>
            <person name="Grimwood J."/>
            <person name="Chapman J.A."/>
            <person name="Shapiro H."/>
            <person name="Aerts A."/>
            <person name="Otillar R.P."/>
            <person name="Terry A.Y."/>
            <person name="Boore J.L."/>
            <person name="Simakov O."/>
            <person name="Marletaz F."/>
            <person name="Cho S.-J."/>
            <person name="Edsinger-Gonzales E."/>
            <person name="Havlak P."/>
            <person name="Kuo D.-H."/>
            <person name="Larsson T."/>
            <person name="Lv J."/>
            <person name="Arendt D."/>
            <person name="Savage R."/>
            <person name="Osoegawa K."/>
            <person name="de Jong P."/>
            <person name="Lindberg D.R."/>
            <person name="Seaver E.C."/>
            <person name="Weisblat D.A."/>
            <person name="Putnam N.H."/>
            <person name="Grigoriev I.V."/>
            <person name="Rokhsar D.S."/>
        </authorList>
    </citation>
    <scope>NUCLEOTIDE SEQUENCE</scope>
</reference>
<dbReference type="InterPro" id="IPR003829">
    <property type="entry name" value="Pirin_N_dom"/>
</dbReference>
<dbReference type="PIRSF" id="PIRSF006232">
    <property type="entry name" value="Pirin"/>
    <property type="match status" value="1"/>
</dbReference>
<evidence type="ECO:0000256" key="8">
    <source>
        <dbReference type="ARBA" id="ARBA00066677"/>
    </source>
</evidence>
<feature type="binding site" evidence="11">
    <location>
        <position position="56"/>
    </location>
    <ligand>
        <name>Fe cation</name>
        <dbReference type="ChEBI" id="CHEBI:24875"/>
    </ligand>
</feature>
<dbReference type="Gene3D" id="2.60.120.10">
    <property type="entry name" value="Jelly Rolls"/>
    <property type="match status" value="2"/>
</dbReference>
<evidence type="ECO:0000256" key="9">
    <source>
        <dbReference type="ARBA" id="ARBA00069068"/>
    </source>
</evidence>
<dbReference type="CDD" id="cd02247">
    <property type="entry name" value="cupin_pirin_C"/>
    <property type="match status" value="1"/>
</dbReference>
<name>T1FV96_HELRO</name>
<reference evidence="17" key="3">
    <citation type="submission" date="2015-06" db="UniProtKB">
        <authorList>
            <consortium name="EnsemblMetazoa"/>
        </authorList>
    </citation>
    <scope>IDENTIFICATION</scope>
</reference>
<dbReference type="GO" id="GO:0008127">
    <property type="term" value="F:quercetin 2,3-dioxygenase activity"/>
    <property type="evidence" value="ECO:0000318"/>
    <property type="project" value="GO_Central"/>
</dbReference>
<evidence type="ECO:0000256" key="1">
    <source>
        <dbReference type="ARBA" id="ARBA00004123"/>
    </source>
</evidence>
<evidence type="ECO:0000256" key="12">
    <source>
        <dbReference type="RuleBase" id="RU003457"/>
    </source>
</evidence>
<dbReference type="GO" id="GO:0005634">
    <property type="term" value="C:nucleus"/>
    <property type="evidence" value="ECO:0000318"/>
    <property type="project" value="GO_Central"/>
</dbReference>
<dbReference type="GO" id="GO:0046872">
    <property type="term" value="F:metal ion binding"/>
    <property type="evidence" value="ECO:0007669"/>
    <property type="project" value="UniProtKB-KW"/>
</dbReference>
<evidence type="ECO:0000313" key="17">
    <source>
        <dbReference type="EnsemblMetazoa" id="HelroP193693"/>
    </source>
</evidence>
<evidence type="ECO:0000313" key="18">
    <source>
        <dbReference type="Proteomes" id="UP000015101"/>
    </source>
</evidence>
<keyword evidence="11" id="KW-0408">Iron</keyword>
<dbReference type="CDD" id="cd02909">
    <property type="entry name" value="cupin_pirin_N"/>
    <property type="match status" value="1"/>
</dbReference>
<evidence type="ECO:0000259" key="14">
    <source>
        <dbReference type="Pfam" id="PF02678"/>
    </source>
</evidence>
<dbReference type="InterPro" id="IPR014710">
    <property type="entry name" value="RmlC-like_jellyroll"/>
</dbReference>
<evidence type="ECO:0000313" key="16">
    <source>
        <dbReference type="EMBL" id="ESN94993.1"/>
    </source>
</evidence>
<dbReference type="InterPro" id="IPR011051">
    <property type="entry name" value="RmlC_Cupin_sf"/>
</dbReference>
<dbReference type="EC" id="1.13.11.24" evidence="8"/>
<dbReference type="EnsemblMetazoa" id="HelroT193693">
    <property type="protein sequence ID" value="HelroP193693"/>
    <property type="gene ID" value="HelroG193693"/>
</dbReference>
<dbReference type="PANTHER" id="PTHR13903:SF8">
    <property type="entry name" value="PIRIN"/>
    <property type="match status" value="1"/>
</dbReference>
<dbReference type="GO" id="GO:0030224">
    <property type="term" value="P:monocyte differentiation"/>
    <property type="evidence" value="ECO:0000318"/>
    <property type="project" value="GO_Central"/>
</dbReference>
<comment type="subcellular location">
    <subcellularLocation>
        <location evidence="1">Nucleus</location>
    </subcellularLocation>
</comment>
<gene>
    <name evidence="17" type="primary">20212742</name>
    <name evidence="16" type="ORF">HELRODRAFT_193693</name>
</gene>
<evidence type="ECO:0000256" key="5">
    <source>
        <dbReference type="ARBA" id="ARBA00054987"/>
    </source>
</evidence>
<dbReference type="RefSeq" id="XP_009026890.1">
    <property type="nucleotide sequence ID" value="XM_009028642.1"/>
</dbReference>
<evidence type="ECO:0000256" key="4">
    <source>
        <dbReference type="ARBA" id="ARBA00050845"/>
    </source>
</evidence>
<protein>
    <recommendedName>
        <fullName evidence="9">Pirin</fullName>
        <ecNumber evidence="8">1.13.11.24</ecNumber>
    </recommendedName>
    <alternativeName>
        <fullName evidence="10">Probable quercetin 2,3-dioxygenase PIR</fullName>
    </alternativeName>
</protein>
<evidence type="ECO:0000256" key="2">
    <source>
        <dbReference type="ARBA" id="ARBA00008416"/>
    </source>
</evidence>
<evidence type="ECO:0000256" key="10">
    <source>
        <dbReference type="ARBA" id="ARBA00077684"/>
    </source>
</evidence>